<feature type="transmembrane region" description="Helical" evidence="1">
    <location>
        <begin position="846"/>
        <end position="865"/>
    </location>
</feature>
<keyword evidence="1" id="KW-1133">Transmembrane helix</keyword>
<keyword evidence="3" id="KW-1185">Reference proteome</keyword>
<feature type="transmembrane region" description="Helical" evidence="1">
    <location>
        <begin position="582"/>
        <end position="601"/>
    </location>
</feature>
<feature type="transmembrane region" description="Helical" evidence="1">
    <location>
        <begin position="469"/>
        <end position="490"/>
    </location>
</feature>
<sequence>MFKLRKFYRNQIISDAKRDWILLLSISISISMVSGLGYFYEASQEYNFDQNFQSLSDFEIIHPQEWWVTVTQSIISLPRIEYSKVFADDDDAILDVLDDSEIDFQEICRYGIVNLEESFICNDENSDFAAKSIYQSEYKKKINATEMQLAVFEDNFYNSSRFSEFFIIVDGEVPKQNTDIMLDYGTALKLNVSVGQITNISVKTGIFFEDPNYQKPVQTTLYDFKIENVCISAIYLPIYPHFSVDQTDFTYSYVYNDYLLKKEFVESTEIDKPAVFSWYNFSGPDWEHPFQRLYYDIDQHYMAYRYHRSTWTHSGYILIYDRSSLDYDELTSQYTVLSTKIAKLTLSIPPDESLVDYLGLQIANFQRDLSKTRFIIQLLNLPLLLFAILFSKMFTNFNFKQKQNEILTLRAKGIPAIVLIRLNIQKHLLYGAICAFLGIVFGILPFFGFQEIIGPFFFNLDSTRLLPKISSFSLIFAVMLSFGINILMLVPSIKNLKKFEFLRINTENFNIENDDFDPDDRFSEEYLDSKDKKKKKEKVKKKKKVEKKEKVKNTRLFSQKKKKSTSDLEIYTKKKLSWWTRLSILFGLLTIVPFGLIYISLKVAFPDSLIDVIHFMVEELPLFILLVFFGLGFFVNGLVKYFSQYEVKLFTKFSQKMAFICSKEYHLLTHLELLRERNWSKICAIFAIFASILVASNLTFNSQLYSNNFFSNLESEEGISIDNPLLSSQDANLSFELGESGFYALVYKDFLLIGMITIIEIIIIQLLIFKNNARITNNLLGRGIRKKRIIRIELAKSFIILSFALIIGIVSGLLFAWIINSVAFQLKYMSIPNIPRNSGPYISIDWIELLVVNSILISISTFSLISGISRNLAKNWGSKGMESNREKVIYFS</sequence>
<feature type="transmembrane region" description="Helical" evidence="1">
    <location>
        <begin position="682"/>
        <end position="700"/>
    </location>
</feature>
<feature type="transmembrane region" description="Helical" evidence="1">
    <location>
        <begin position="428"/>
        <end position="449"/>
    </location>
</feature>
<evidence type="ECO:0000256" key="1">
    <source>
        <dbReference type="SAM" id="Phobius"/>
    </source>
</evidence>
<evidence type="ECO:0000313" key="2">
    <source>
        <dbReference type="EMBL" id="UYP45359.1"/>
    </source>
</evidence>
<evidence type="ECO:0000313" key="3">
    <source>
        <dbReference type="Proteomes" id="UP001208689"/>
    </source>
</evidence>
<protein>
    <recommendedName>
        <fullName evidence="4">ABC3 transporter permease protein domain-containing protein</fullName>
    </recommendedName>
</protein>
<feature type="transmembrane region" description="Helical" evidence="1">
    <location>
        <begin position="20"/>
        <end position="40"/>
    </location>
</feature>
<proteinExistence type="predicted"/>
<reference evidence="2" key="1">
    <citation type="submission" date="2022-09" db="EMBL/GenBank/DDBJ databases">
        <title>Actin cytoskeleton and complex cell architecture in an #Asgard archaeon.</title>
        <authorList>
            <person name="Ponce Toledo R.I."/>
            <person name="Schleper C."/>
            <person name="Rodrigues Oliveira T."/>
            <person name="Wollweber F."/>
            <person name="Xu J."/>
            <person name="Rittmann S."/>
            <person name="Klingl A."/>
            <person name="Pilhofer M."/>
        </authorList>
    </citation>
    <scope>NUCLEOTIDE SEQUENCE</scope>
    <source>
        <strain evidence="2">B-35</strain>
    </source>
</reference>
<accession>A0ABY6HSB6</accession>
<name>A0ABY6HSB6_9ARCH</name>
<feature type="transmembrane region" description="Helical" evidence="1">
    <location>
        <begin position="750"/>
        <end position="769"/>
    </location>
</feature>
<feature type="transmembrane region" description="Helical" evidence="1">
    <location>
        <begin position="794"/>
        <end position="819"/>
    </location>
</feature>
<organism evidence="2 3">
    <name type="scientific">Candidatus Lokiarchaeum ossiferum</name>
    <dbReference type="NCBI Taxonomy" id="2951803"/>
    <lineage>
        <taxon>Archaea</taxon>
        <taxon>Promethearchaeati</taxon>
        <taxon>Promethearchaeota</taxon>
        <taxon>Promethearchaeia</taxon>
        <taxon>Promethearchaeales</taxon>
        <taxon>Promethearchaeaceae</taxon>
        <taxon>Candidatus Lokiarchaeum</taxon>
    </lineage>
</organism>
<dbReference type="Proteomes" id="UP001208689">
    <property type="component" value="Chromosome"/>
</dbReference>
<keyword evidence="1" id="KW-0472">Membrane</keyword>
<dbReference type="InterPro" id="IPR050250">
    <property type="entry name" value="Macrolide_Exporter_MacB"/>
</dbReference>
<gene>
    <name evidence="2" type="ORF">NEF87_001644</name>
</gene>
<feature type="transmembrane region" description="Helical" evidence="1">
    <location>
        <begin position="374"/>
        <end position="394"/>
    </location>
</feature>
<dbReference type="EMBL" id="CP104013">
    <property type="protein sequence ID" value="UYP45359.1"/>
    <property type="molecule type" value="Genomic_DNA"/>
</dbReference>
<keyword evidence="1" id="KW-0812">Transmembrane</keyword>
<feature type="transmembrane region" description="Helical" evidence="1">
    <location>
        <begin position="621"/>
        <end position="642"/>
    </location>
</feature>
<dbReference type="PANTHER" id="PTHR30572:SF4">
    <property type="entry name" value="ABC TRANSPORTER PERMEASE YTRF"/>
    <property type="match status" value="1"/>
</dbReference>
<dbReference type="PANTHER" id="PTHR30572">
    <property type="entry name" value="MEMBRANE COMPONENT OF TRANSPORTER-RELATED"/>
    <property type="match status" value="1"/>
</dbReference>
<evidence type="ECO:0008006" key="4">
    <source>
        <dbReference type="Google" id="ProtNLM"/>
    </source>
</evidence>